<accession>A0A3M7TU61</accession>
<keyword evidence="1" id="KW-0812">Transmembrane</keyword>
<comment type="caution">
    <text evidence="2">The sequence shown here is derived from an EMBL/GenBank/DDBJ whole genome shotgun (WGS) entry which is preliminary data.</text>
</comment>
<dbReference type="NCBIfam" id="TIGR02845">
    <property type="entry name" value="spore_V_AD"/>
    <property type="match status" value="1"/>
</dbReference>
<evidence type="ECO:0000313" key="2">
    <source>
        <dbReference type="EMBL" id="RNA69067.1"/>
    </source>
</evidence>
<dbReference type="GO" id="GO:0016746">
    <property type="term" value="F:acyltransferase activity"/>
    <property type="evidence" value="ECO:0007669"/>
    <property type="project" value="InterPro"/>
</dbReference>
<keyword evidence="1" id="KW-0472">Membrane</keyword>
<dbReference type="InterPro" id="IPR038369">
    <property type="entry name" value="SpoVAD_sf"/>
</dbReference>
<protein>
    <submittedName>
        <fullName evidence="2">Stage V sporulation protein AD</fullName>
    </submittedName>
</protein>
<dbReference type="EMBL" id="RHIB01000001">
    <property type="protein sequence ID" value="RNA69067.1"/>
    <property type="molecule type" value="Genomic_DNA"/>
</dbReference>
<evidence type="ECO:0000313" key="3">
    <source>
        <dbReference type="Proteomes" id="UP000278746"/>
    </source>
</evidence>
<dbReference type="SUPFAM" id="SSF53901">
    <property type="entry name" value="Thiolase-like"/>
    <property type="match status" value="1"/>
</dbReference>
<dbReference type="Proteomes" id="UP000278746">
    <property type="component" value="Unassembled WGS sequence"/>
</dbReference>
<name>A0A3M7TU61_9BACI</name>
<dbReference type="Gene3D" id="3.40.47.40">
    <property type="entry name" value="Stage V sporulation protein AD"/>
    <property type="match status" value="1"/>
</dbReference>
<dbReference type="InterPro" id="IPR016039">
    <property type="entry name" value="Thiolase-like"/>
</dbReference>
<sequence>MKDIKQTWVFDSPVYIESCASVSGPMEKSGPVGRFLDKSFEDLYCGESTWEKAERALMKEAVSLCLSKESIQKEEVGLFIAGDLLNQNVTSHYTAREYPWPYLGMFSACATSMEGIAIASMCVHSGMVQRSLTAVSSHYGAVERQFRLPLEHVKQRPKTAMRTVTGAGAAVISGKKSPIAVRSVTIGKVVDWGLRDPLDMGQAMAPAAFDTLKKHLNDTGKTEEDYDLIITGDLSMFGSRQFLELCEEDGLYITDRYLDGGNTVYGYHPEGYAGGSGAGCSALVLYGYVFRRMRKEHWKKVLCIATGALFNPLTIRQKETIPCIAHAVEFELTAGLEE</sequence>
<keyword evidence="1" id="KW-1133">Transmembrane helix</keyword>
<dbReference type="OrthoDB" id="9770068at2"/>
<keyword evidence="3" id="KW-1185">Reference proteome</keyword>
<gene>
    <name evidence="2" type="primary">spoVAD</name>
    <name evidence="2" type="ORF">EBO34_03685</name>
</gene>
<feature type="transmembrane region" description="Helical" evidence="1">
    <location>
        <begin position="272"/>
        <end position="290"/>
    </location>
</feature>
<proteinExistence type="predicted"/>
<dbReference type="AlphaFoldDB" id="A0A3M7TU61"/>
<dbReference type="PIRSF" id="PIRSF011570">
    <property type="entry name" value="SpoVAD"/>
    <property type="match status" value="1"/>
</dbReference>
<dbReference type="Pfam" id="PF07451">
    <property type="entry name" value="SpoVAD"/>
    <property type="match status" value="1"/>
</dbReference>
<evidence type="ECO:0000256" key="1">
    <source>
        <dbReference type="SAM" id="Phobius"/>
    </source>
</evidence>
<reference evidence="2 3" key="1">
    <citation type="submission" date="2018-10" db="EMBL/GenBank/DDBJ databases">
        <title>Bacillus Keqinensis sp. nov., a moderately halophilic bacterium isolated from a saline-alkaline lake.</title>
        <authorList>
            <person name="Wang H."/>
        </authorList>
    </citation>
    <scope>NUCLEOTIDE SEQUENCE [LARGE SCALE GENOMIC DNA]</scope>
    <source>
        <strain evidence="2 3">KQ-3</strain>
    </source>
</reference>
<dbReference type="RefSeq" id="WP_122896589.1">
    <property type="nucleotide sequence ID" value="NZ_RHIB01000001.1"/>
</dbReference>
<organism evidence="2 3">
    <name type="scientific">Alteribacter keqinensis</name>
    <dbReference type="NCBI Taxonomy" id="2483800"/>
    <lineage>
        <taxon>Bacteria</taxon>
        <taxon>Bacillati</taxon>
        <taxon>Bacillota</taxon>
        <taxon>Bacilli</taxon>
        <taxon>Bacillales</taxon>
        <taxon>Bacillaceae</taxon>
        <taxon>Alteribacter</taxon>
    </lineage>
</organism>
<dbReference type="InterPro" id="IPR010894">
    <property type="entry name" value="SpoVAD"/>
</dbReference>
<dbReference type="NCBIfam" id="NF006160">
    <property type="entry name" value="PRK08304.1"/>
    <property type="match status" value="1"/>
</dbReference>